<dbReference type="Pfam" id="PF13959">
    <property type="entry name" value="CTE_SPB4"/>
    <property type="match status" value="1"/>
</dbReference>
<dbReference type="GO" id="GO:0005730">
    <property type="term" value="C:nucleolus"/>
    <property type="evidence" value="ECO:0000318"/>
    <property type="project" value="GO_Central"/>
</dbReference>
<evidence type="ECO:0000256" key="8">
    <source>
        <dbReference type="RuleBase" id="RU000492"/>
    </source>
</evidence>
<dbReference type="PROSITE" id="PS51194">
    <property type="entry name" value="HELICASE_CTER"/>
    <property type="match status" value="1"/>
</dbReference>
<dbReference type="InterPro" id="IPR011545">
    <property type="entry name" value="DEAD/DEAH_box_helicase_dom"/>
</dbReference>
<protein>
    <recommendedName>
        <fullName evidence="9">ATP-dependent RNA helicase</fullName>
        <ecNumber evidence="9">3.6.4.13</ecNumber>
    </recommendedName>
</protein>
<comment type="catalytic activity">
    <reaction evidence="7 9">
        <text>ATP + H2O = ADP + phosphate + H(+)</text>
        <dbReference type="Rhea" id="RHEA:13065"/>
        <dbReference type="ChEBI" id="CHEBI:15377"/>
        <dbReference type="ChEBI" id="CHEBI:15378"/>
        <dbReference type="ChEBI" id="CHEBI:30616"/>
        <dbReference type="ChEBI" id="CHEBI:43474"/>
        <dbReference type="ChEBI" id="CHEBI:456216"/>
        <dbReference type="EC" id="3.6.4.13"/>
    </reaction>
</comment>
<dbReference type="InterPro" id="IPR014001">
    <property type="entry name" value="Helicase_ATP-bd"/>
</dbReference>
<dbReference type="PROSITE" id="PS51192">
    <property type="entry name" value="HELICASE_ATP_BIND_1"/>
    <property type="match status" value="1"/>
</dbReference>
<dbReference type="CDD" id="cd18787">
    <property type="entry name" value="SF2_C_DEAD"/>
    <property type="match status" value="1"/>
</dbReference>
<dbReference type="GO" id="GO:0005524">
    <property type="term" value="F:ATP binding"/>
    <property type="evidence" value="ECO:0007669"/>
    <property type="project" value="UniProtKB-UniRule"/>
</dbReference>
<feature type="compositionally biased region" description="Basic and acidic residues" evidence="10">
    <location>
        <begin position="509"/>
        <end position="522"/>
    </location>
</feature>
<dbReference type="InParanoid" id="T1EEV0"/>
<keyword evidence="1 8" id="KW-0547">Nucleotide-binding</keyword>
<keyword evidence="15" id="KW-1185">Reference proteome</keyword>
<dbReference type="SMART" id="SM01178">
    <property type="entry name" value="DUF4217"/>
    <property type="match status" value="1"/>
</dbReference>
<feature type="domain" description="Helicase ATP-binding" evidence="11">
    <location>
        <begin position="35"/>
        <end position="218"/>
    </location>
</feature>
<keyword evidence="3 8" id="KW-0347">Helicase</keyword>
<gene>
    <name evidence="14" type="primary">20195102</name>
    <name evidence="13" type="ORF">HELRODRAFT_109569</name>
</gene>
<dbReference type="EMBL" id="KB095959">
    <property type="protein sequence ID" value="ESO09273.1"/>
    <property type="molecule type" value="Genomic_DNA"/>
</dbReference>
<dbReference type="eggNOG" id="KOG0345">
    <property type="taxonomic scope" value="Eukaryota"/>
</dbReference>
<evidence type="ECO:0000256" key="5">
    <source>
        <dbReference type="ARBA" id="ARBA00022884"/>
    </source>
</evidence>
<evidence type="ECO:0000256" key="7">
    <source>
        <dbReference type="ARBA" id="ARBA00047984"/>
    </source>
</evidence>
<dbReference type="SMART" id="SM00490">
    <property type="entry name" value="HELICc"/>
    <property type="match status" value="1"/>
</dbReference>
<dbReference type="AlphaFoldDB" id="T1EEV0"/>
<evidence type="ECO:0000313" key="15">
    <source>
        <dbReference type="Proteomes" id="UP000015101"/>
    </source>
</evidence>
<evidence type="ECO:0000313" key="13">
    <source>
        <dbReference type="EMBL" id="ESO09273.1"/>
    </source>
</evidence>
<dbReference type="FunFam" id="3.40.50.300:FF:001022">
    <property type="entry name" value="RNA helicase"/>
    <property type="match status" value="1"/>
</dbReference>
<dbReference type="KEGG" id="hro:HELRODRAFT_109569"/>
<evidence type="ECO:0000259" key="12">
    <source>
        <dbReference type="PROSITE" id="PS51194"/>
    </source>
</evidence>
<feature type="compositionally biased region" description="Basic residues" evidence="10">
    <location>
        <begin position="523"/>
        <end position="534"/>
    </location>
</feature>
<dbReference type="CTD" id="20195102"/>
<reference evidence="13 15" key="2">
    <citation type="journal article" date="2013" name="Nature">
        <title>Insights into bilaterian evolution from three spiralian genomes.</title>
        <authorList>
            <person name="Simakov O."/>
            <person name="Marletaz F."/>
            <person name="Cho S.J."/>
            <person name="Edsinger-Gonzales E."/>
            <person name="Havlak P."/>
            <person name="Hellsten U."/>
            <person name="Kuo D.H."/>
            <person name="Larsson T."/>
            <person name="Lv J."/>
            <person name="Arendt D."/>
            <person name="Savage R."/>
            <person name="Osoegawa K."/>
            <person name="de Jong P."/>
            <person name="Grimwood J."/>
            <person name="Chapman J.A."/>
            <person name="Shapiro H."/>
            <person name="Aerts A."/>
            <person name="Otillar R.P."/>
            <person name="Terry A.Y."/>
            <person name="Boore J.L."/>
            <person name="Grigoriev I.V."/>
            <person name="Lindberg D.R."/>
            <person name="Seaver E.C."/>
            <person name="Weisblat D.A."/>
            <person name="Putnam N.H."/>
            <person name="Rokhsar D.S."/>
        </authorList>
    </citation>
    <scope>NUCLEOTIDE SEQUENCE</scope>
</reference>
<reference evidence="14" key="3">
    <citation type="submission" date="2015-06" db="UniProtKB">
        <authorList>
            <consortium name="EnsemblMetazoa"/>
        </authorList>
    </citation>
    <scope>IDENTIFICATION</scope>
</reference>
<dbReference type="SUPFAM" id="SSF52540">
    <property type="entry name" value="P-loop containing nucleoside triphosphate hydrolases"/>
    <property type="match status" value="1"/>
</dbReference>
<comment type="function">
    <text evidence="9">RNA helicase.</text>
</comment>
<dbReference type="InterPro" id="IPR001650">
    <property type="entry name" value="Helicase_C-like"/>
</dbReference>
<dbReference type="Proteomes" id="UP000015101">
    <property type="component" value="Unassembled WGS sequence"/>
</dbReference>
<dbReference type="GO" id="GO:0003723">
    <property type="term" value="F:RNA binding"/>
    <property type="evidence" value="ECO:0007669"/>
    <property type="project" value="UniProtKB-UniRule"/>
</dbReference>
<evidence type="ECO:0000256" key="6">
    <source>
        <dbReference type="ARBA" id="ARBA00038002"/>
    </source>
</evidence>
<evidence type="ECO:0000256" key="4">
    <source>
        <dbReference type="ARBA" id="ARBA00022840"/>
    </source>
</evidence>
<dbReference type="SMART" id="SM00487">
    <property type="entry name" value="DEXDc"/>
    <property type="match status" value="1"/>
</dbReference>
<dbReference type="OrthoDB" id="7396459at2759"/>
<keyword evidence="4 8" id="KW-0067">ATP-binding</keyword>
<evidence type="ECO:0000256" key="9">
    <source>
        <dbReference type="RuleBase" id="RU365068"/>
    </source>
</evidence>
<feature type="region of interest" description="Disordered" evidence="10">
    <location>
        <begin position="506"/>
        <end position="534"/>
    </location>
</feature>
<dbReference type="EC" id="3.6.4.13" evidence="9"/>
<dbReference type="PANTHER" id="PTHR24031">
    <property type="entry name" value="RNA HELICASE"/>
    <property type="match status" value="1"/>
</dbReference>
<evidence type="ECO:0000256" key="3">
    <source>
        <dbReference type="ARBA" id="ARBA00022806"/>
    </source>
</evidence>
<evidence type="ECO:0000256" key="10">
    <source>
        <dbReference type="SAM" id="MobiDB-lite"/>
    </source>
</evidence>
<comment type="similarity">
    <text evidence="6">Belongs to the DEAD box helicase family. DDX55/SPB4 subfamily.</text>
</comment>
<evidence type="ECO:0000259" key="11">
    <source>
        <dbReference type="PROSITE" id="PS51192"/>
    </source>
</evidence>
<evidence type="ECO:0000256" key="2">
    <source>
        <dbReference type="ARBA" id="ARBA00022801"/>
    </source>
</evidence>
<dbReference type="HOGENOM" id="CLU_003041_26_4_1"/>
<dbReference type="OMA" id="AYKEHEC"/>
<evidence type="ECO:0000313" key="14">
    <source>
        <dbReference type="EnsemblMetazoa" id="HelroP109569"/>
    </source>
</evidence>
<dbReference type="InterPro" id="IPR025313">
    <property type="entry name" value="SPB4-like_CTE"/>
</dbReference>
<dbReference type="STRING" id="6412.T1EEV0"/>
<dbReference type="InterPro" id="IPR000629">
    <property type="entry name" value="RNA-helicase_DEAD-box_CS"/>
</dbReference>
<dbReference type="CDD" id="cd17960">
    <property type="entry name" value="DEADc_DDX55"/>
    <property type="match status" value="1"/>
</dbReference>
<reference evidence="15" key="1">
    <citation type="submission" date="2012-12" db="EMBL/GenBank/DDBJ databases">
        <authorList>
            <person name="Hellsten U."/>
            <person name="Grimwood J."/>
            <person name="Chapman J.A."/>
            <person name="Shapiro H."/>
            <person name="Aerts A."/>
            <person name="Otillar R.P."/>
            <person name="Terry A.Y."/>
            <person name="Boore J.L."/>
            <person name="Simakov O."/>
            <person name="Marletaz F."/>
            <person name="Cho S.-J."/>
            <person name="Edsinger-Gonzales E."/>
            <person name="Havlak P."/>
            <person name="Kuo D.-H."/>
            <person name="Larsson T."/>
            <person name="Lv J."/>
            <person name="Arendt D."/>
            <person name="Savage R."/>
            <person name="Osoegawa K."/>
            <person name="de Jong P."/>
            <person name="Lindberg D.R."/>
            <person name="Seaver E.C."/>
            <person name="Weisblat D.A."/>
            <person name="Putnam N.H."/>
            <person name="Grigoriev I.V."/>
            <person name="Rokhsar D.S."/>
        </authorList>
    </citation>
    <scope>NUCLEOTIDE SEQUENCE</scope>
</reference>
<feature type="domain" description="Helicase C-terminal" evidence="12">
    <location>
        <begin position="239"/>
        <end position="397"/>
    </location>
</feature>
<comment type="domain">
    <text evidence="9">The Q motif is unique to and characteristic of the DEAD box family of RNA helicases and controls ATP binding and hydrolysis.</text>
</comment>
<dbReference type="GeneID" id="20195102"/>
<dbReference type="GO" id="GO:0003724">
    <property type="term" value="F:RNA helicase activity"/>
    <property type="evidence" value="ECO:0007669"/>
    <property type="project" value="UniProtKB-EC"/>
</dbReference>
<name>T1EEV0_HELRO</name>
<dbReference type="InterPro" id="IPR027417">
    <property type="entry name" value="P-loop_NTPase"/>
</dbReference>
<sequence length="575" mass="65407">MDSWLELQPALSSPVLKTIQSFGYKCMTPVQASCIPLFLSQKDVAVEAVTGSGKTISFVVPMLEMLLKREEPFRKHDIGALIITPTRELAIQIEGVIQGFLENMPQFTSMLLIGGNNPLADIEKFSKQGAHIIIGTPGRTDDFMKRDVAGLPLSASIKSLEVLILDEADRLLNMGFKNSLNNILSFLPKQRRTGLFSATQTEEVEDLIRAGLRNPVSIVVKQTLSGVAQQVWEQKTPTTLKNYYFICNAEDKLNYLVGFLRKHKADKIILFFSTCTCVDYFSNILQKLLKDRTILSMHGKKGNRRNVFEKFIKLKSGILMCTDVMGRGVDIPEVAWVIQYDPPSSACNFVHRCGRTARIGNEGSALVFLLPSEESYLKFIELNQKISLDPYSIEEKADVMEKVKKIALTDRAIYEKGLQAYVSFVQSYAKHECNLIFRIKELNLGKLATGFGLLHLPKMPELKNVQCDFVPTQYDYSKISYRDKEREKCRKRKLCDEAANAQTKTKFKKNNESWSKQKEKQIKKNQRKIKKVNSKRKLDENDLNDLRNDAKLIKKLKSKKITKEQFDAAFRTSLT</sequence>
<accession>T1EEV0</accession>
<evidence type="ECO:0000256" key="1">
    <source>
        <dbReference type="ARBA" id="ARBA00022741"/>
    </source>
</evidence>
<dbReference type="EMBL" id="AMQM01002920">
    <property type="status" value="NOT_ANNOTATED_CDS"/>
    <property type="molecule type" value="Genomic_DNA"/>
</dbReference>
<dbReference type="FunFam" id="3.40.50.300:FF:000877">
    <property type="entry name" value="RNA helicase"/>
    <property type="match status" value="1"/>
</dbReference>
<dbReference type="Pfam" id="PF00271">
    <property type="entry name" value="Helicase_C"/>
    <property type="match status" value="1"/>
</dbReference>
<organism evidence="14 15">
    <name type="scientific">Helobdella robusta</name>
    <name type="common">Californian leech</name>
    <dbReference type="NCBI Taxonomy" id="6412"/>
    <lineage>
        <taxon>Eukaryota</taxon>
        <taxon>Metazoa</taxon>
        <taxon>Spiralia</taxon>
        <taxon>Lophotrochozoa</taxon>
        <taxon>Annelida</taxon>
        <taxon>Clitellata</taxon>
        <taxon>Hirudinea</taxon>
        <taxon>Rhynchobdellida</taxon>
        <taxon>Glossiphoniidae</taxon>
        <taxon>Helobdella</taxon>
    </lineage>
</organism>
<dbReference type="Gene3D" id="3.40.50.300">
    <property type="entry name" value="P-loop containing nucleotide triphosphate hydrolases"/>
    <property type="match status" value="2"/>
</dbReference>
<keyword evidence="5 9" id="KW-0694">RNA-binding</keyword>
<dbReference type="RefSeq" id="XP_009012366.1">
    <property type="nucleotide sequence ID" value="XM_009014118.1"/>
</dbReference>
<keyword evidence="2 8" id="KW-0378">Hydrolase</keyword>
<dbReference type="FunCoup" id="T1EEV0">
    <property type="interactions" value="2057"/>
</dbReference>
<dbReference type="GO" id="GO:0016787">
    <property type="term" value="F:hydrolase activity"/>
    <property type="evidence" value="ECO:0007669"/>
    <property type="project" value="UniProtKB-KW"/>
</dbReference>
<dbReference type="Pfam" id="PF00270">
    <property type="entry name" value="DEAD"/>
    <property type="match status" value="1"/>
</dbReference>
<dbReference type="EnsemblMetazoa" id="HelroT109569">
    <property type="protein sequence ID" value="HelroP109569"/>
    <property type="gene ID" value="HelroG109569"/>
</dbReference>
<proteinExistence type="inferred from homology"/>
<dbReference type="PROSITE" id="PS00039">
    <property type="entry name" value="DEAD_ATP_HELICASE"/>
    <property type="match status" value="1"/>
</dbReference>